<gene>
    <name evidence="2" type="ORF">TTAC_LOCUS5746</name>
</gene>
<protein>
    <submittedName>
        <fullName evidence="2">Uncharacterized protein</fullName>
    </submittedName>
</protein>
<keyword evidence="3" id="KW-1185">Reference proteome</keyword>
<evidence type="ECO:0000313" key="2">
    <source>
        <dbReference type="EMBL" id="VDM27584.1"/>
    </source>
</evidence>
<dbReference type="EMBL" id="UYWX01008853">
    <property type="protein sequence ID" value="VDM27584.1"/>
    <property type="molecule type" value="Genomic_DNA"/>
</dbReference>
<accession>A0A3P7FFF9</accession>
<reference evidence="2 3" key="1">
    <citation type="submission" date="2018-11" db="EMBL/GenBank/DDBJ databases">
        <authorList>
            <consortium name="Pathogen Informatics"/>
        </authorList>
    </citation>
    <scope>NUCLEOTIDE SEQUENCE [LARGE SCALE GENOMIC DNA]</scope>
</reference>
<feature type="compositionally biased region" description="Polar residues" evidence="1">
    <location>
        <begin position="178"/>
        <end position="187"/>
    </location>
</feature>
<feature type="region of interest" description="Disordered" evidence="1">
    <location>
        <begin position="152"/>
        <end position="211"/>
    </location>
</feature>
<evidence type="ECO:0000313" key="3">
    <source>
        <dbReference type="Proteomes" id="UP000274429"/>
    </source>
</evidence>
<sequence>MRSEAVEVARELAFSNSQVEAEWRRWRDTRVLETTESLTALTGAYVVYWNAVAEAWRDAAALLKAPVSSRQFSMEGSIMEASPQVASHYATSESAEDLWNVVGCNTDVKEGEIENKREQEWPHADLWESSLRSPSPSVKSGGVDVRNGEAVGEVLNCSQSNTSTDEAEGGREGRTAGNPSNCNSLENSAEGGVKERGWSDCGGAEDSGKQA</sequence>
<name>A0A3P7FFF9_HYDTA</name>
<dbReference type="AlphaFoldDB" id="A0A3P7FFF9"/>
<organism evidence="2 3">
    <name type="scientific">Hydatigena taeniaeformis</name>
    <name type="common">Feline tapeworm</name>
    <name type="synonym">Taenia taeniaeformis</name>
    <dbReference type="NCBI Taxonomy" id="6205"/>
    <lineage>
        <taxon>Eukaryota</taxon>
        <taxon>Metazoa</taxon>
        <taxon>Spiralia</taxon>
        <taxon>Lophotrochozoa</taxon>
        <taxon>Platyhelminthes</taxon>
        <taxon>Cestoda</taxon>
        <taxon>Eucestoda</taxon>
        <taxon>Cyclophyllidea</taxon>
        <taxon>Taeniidae</taxon>
        <taxon>Hydatigera</taxon>
    </lineage>
</organism>
<proteinExistence type="predicted"/>
<dbReference type="Proteomes" id="UP000274429">
    <property type="component" value="Unassembled WGS sequence"/>
</dbReference>
<evidence type="ECO:0000256" key="1">
    <source>
        <dbReference type="SAM" id="MobiDB-lite"/>
    </source>
</evidence>